<dbReference type="GO" id="GO:0006508">
    <property type="term" value="P:proteolysis"/>
    <property type="evidence" value="ECO:0007669"/>
    <property type="project" value="InterPro"/>
</dbReference>
<dbReference type="AlphaFoldDB" id="A0A6N7W835"/>
<keyword evidence="2" id="KW-1185">Reference proteome</keyword>
<gene>
    <name evidence="1" type="ORF">FYJ45_25215</name>
</gene>
<dbReference type="Proteomes" id="UP000436047">
    <property type="component" value="Unassembled WGS sequence"/>
</dbReference>
<dbReference type="InterPro" id="IPR036852">
    <property type="entry name" value="Peptidase_S8/S53_dom_sf"/>
</dbReference>
<evidence type="ECO:0000313" key="1">
    <source>
        <dbReference type="EMBL" id="MSS91409.1"/>
    </source>
</evidence>
<name>A0A6N7W835_9FIRM</name>
<organism evidence="1 2">
    <name type="scientific">Eisenbergiella porci</name>
    <dbReference type="NCBI Taxonomy" id="2652274"/>
    <lineage>
        <taxon>Bacteria</taxon>
        <taxon>Bacillati</taxon>
        <taxon>Bacillota</taxon>
        <taxon>Clostridia</taxon>
        <taxon>Lachnospirales</taxon>
        <taxon>Lachnospiraceae</taxon>
        <taxon>Eisenbergiella</taxon>
    </lineage>
</organism>
<dbReference type="SUPFAM" id="SSF52743">
    <property type="entry name" value="Subtilisin-like"/>
    <property type="match status" value="1"/>
</dbReference>
<dbReference type="GO" id="GO:0004252">
    <property type="term" value="F:serine-type endopeptidase activity"/>
    <property type="evidence" value="ECO:0007669"/>
    <property type="project" value="InterPro"/>
</dbReference>
<evidence type="ECO:0000313" key="2">
    <source>
        <dbReference type="Proteomes" id="UP000436047"/>
    </source>
</evidence>
<comment type="caution">
    <text evidence="1">The sequence shown here is derived from an EMBL/GenBank/DDBJ whole genome shotgun (WGS) entry which is preliminary data.</text>
</comment>
<sequence length="107" mass="11862">MKCGGLPRKEGASLYRQLDQGWDRDRPSGGSPYVYYADGGWSWTVPYIAGVYALCTGVDPDITPEEFYRAAVETATVITRSQEEGGKEYTFRMMNPPALISSLQKNA</sequence>
<protein>
    <submittedName>
        <fullName evidence="1">Uncharacterized protein</fullName>
    </submittedName>
</protein>
<dbReference type="RefSeq" id="WP_154467851.1">
    <property type="nucleotide sequence ID" value="NZ_JAXDZL010000052.1"/>
</dbReference>
<proteinExistence type="predicted"/>
<reference evidence="1 2" key="1">
    <citation type="submission" date="2019-08" db="EMBL/GenBank/DDBJ databases">
        <title>In-depth cultivation of the pig gut microbiome towards novel bacterial diversity and tailored functional studies.</title>
        <authorList>
            <person name="Wylensek D."/>
            <person name="Hitch T.C.A."/>
            <person name="Clavel T."/>
        </authorList>
    </citation>
    <scope>NUCLEOTIDE SEQUENCE [LARGE SCALE GENOMIC DNA]</scope>
    <source>
        <strain evidence="1 2">WCA-389-WT-23B</strain>
    </source>
</reference>
<dbReference type="GeneID" id="86056315"/>
<accession>A0A6N7W835</accession>
<dbReference type="EMBL" id="VUMI01000064">
    <property type="protein sequence ID" value="MSS91409.1"/>
    <property type="molecule type" value="Genomic_DNA"/>
</dbReference>